<name>A0A7E4VDG9_PANRE</name>
<dbReference type="InterPro" id="IPR029058">
    <property type="entry name" value="AB_hydrolase_fold"/>
</dbReference>
<dbReference type="WBParaSite" id="Pan_g1895.t1">
    <property type="protein sequence ID" value="Pan_g1895.t1"/>
    <property type="gene ID" value="Pan_g1895"/>
</dbReference>
<evidence type="ECO:0000313" key="2">
    <source>
        <dbReference type="WBParaSite" id="Pan_g1895.t1"/>
    </source>
</evidence>
<sequence>MSPKASDAQRSSFAGAGFTRTIVYVEHEPAGTSTKNIMHWIQMTRSGKFCKYDYENENEKRYGQSAPPDYDISTLTIPTYLYYSADDWLADPTDIETNLIPKLRNKTLMEANHLGVYNHLDYIWGMHAVDKIYKPIIAKIKKIESLKSNRPF</sequence>
<proteinExistence type="predicted"/>
<dbReference type="AlphaFoldDB" id="A0A7E4VDG9"/>
<reference evidence="2" key="2">
    <citation type="submission" date="2020-10" db="UniProtKB">
        <authorList>
            <consortium name="WormBaseParasite"/>
        </authorList>
    </citation>
    <scope>IDENTIFICATION</scope>
</reference>
<dbReference type="SUPFAM" id="SSF53474">
    <property type="entry name" value="alpha/beta-Hydrolases"/>
    <property type="match status" value="1"/>
</dbReference>
<accession>A0A7E4VDG9</accession>
<keyword evidence="1" id="KW-1185">Reference proteome</keyword>
<evidence type="ECO:0000313" key="1">
    <source>
        <dbReference type="Proteomes" id="UP000492821"/>
    </source>
</evidence>
<dbReference type="Gene3D" id="3.40.50.1820">
    <property type="entry name" value="alpha/beta hydrolase"/>
    <property type="match status" value="1"/>
</dbReference>
<protein>
    <submittedName>
        <fullName evidence="2">AB hydrolase-1 domain-containing protein</fullName>
    </submittedName>
</protein>
<reference evidence="1" key="1">
    <citation type="journal article" date="2013" name="Genetics">
        <title>The draft genome and transcriptome of Panagrellus redivivus are shaped by the harsh demands of a free-living lifestyle.</title>
        <authorList>
            <person name="Srinivasan J."/>
            <person name="Dillman A.R."/>
            <person name="Macchietto M.G."/>
            <person name="Heikkinen L."/>
            <person name="Lakso M."/>
            <person name="Fracchia K.M."/>
            <person name="Antoshechkin I."/>
            <person name="Mortazavi A."/>
            <person name="Wong G."/>
            <person name="Sternberg P.W."/>
        </authorList>
    </citation>
    <scope>NUCLEOTIDE SEQUENCE [LARGE SCALE GENOMIC DNA]</scope>
    <source>
        <strain evidence="1">MT8872</strain>
    </source>
</reference>
<dbReference type="Proteomes" id="UP000492821">
    <property type="component" value="Unassembled WGS sequence"/>
</dbReference>
<dbReference type="PANTHER" id="PTHR11005">
    <property type="entry name" value="LYSOSOMAL ACID LIPASE-RELATED"/>
    <property type="match status" value="1"/>
</dbReference>
<organism evidence="1 2">
    <name type="scientific">Panagrellus redivivus</name>
    <name type="common">Microworm</name>
    <dbReference type="NCBI Taxonomy" id="6233"/>
    <lineage>
        <taxon>Eukaryota</taxon>
        <taxon>Metazoa</taxon>
        <taxon>Ecdysozoa</taxon>
        <taxon>Nematoda</taxon>
        <taxon>Chromadorea</taxon>
        <taxon>Rhabditida</taxon>
        <taxon>Tylenchina</taxon>
        <taxon>Panagrolaimomorpha</taxon>
        <taxon>Panagrolaimoidea</taxon>
        <taxon>Panagrolaimidae</taxon>
        <taxon>Panagrellus</taxon>
    </lineage>
</organism>